<evidence type="ECO:0000313" key="2">
    <source>
        <dbReference type="EMBL" id="BBZ27535.1"/>
    </source>
</evidence>
<protein>
    <submittedName>
        <fullName evidence="2">Histidine ammonia-lyase</fullName>
    </submittedName>
</protein>
<evidence type="ECO:0000313" key="3">
    <source>
        <dbReference type="Proteomes" id="UP000466517"/>
    </source>
</evidence>
<dbReference type="GO" id="GO:0016841">
    <property type="term" value="F:ammonia-lyase activity"/>
    <property type="evidence" value="ECO:0007669"/>
    <property type="project" value="UniProtKB-ARBA"/>
</dbReference>
<keyword evidence="1 2" id="KW-0456">Lyase</keyword>
<dbReference type="InterPro" id="IPR008948">
    <property type="entry name" value="L-Aspartase-like"/>
</dbReference>
<gene>
    <name evidence="2" type="ORF">MMAD_18300</name>
</gene>
<reference evidence="2 3" key="1">
    <citation type="journal article" date="2019" name="Emerg. Microbes Infect.">
        <title>Comprehensive subspecies identification of 175 nontuberculous mycobacteria species based on 7547 genomic profiles.</title>
        <authorList>
            <person name="Matsumoto Y."/>
            <person name="Kinjo T."/>
            <person name="Motooka D."/>
            <person name="Nabeya D."/>
            <person name="Jung N."/>
            <person name="Uechi K."/>
            <person name="Horii T."/>
            <person name="Iida T."/>
            <person name="Fujita J."/>
            <person name="Nakamura S."/>
        </authorList>
    </citation>
    <scope>NUCLEOTIDE SEQUENCE [LARGE SCALE GENOMIC DNA]</scope>
    <source>
        <strain evidence="2 3">JCM 13574</strain>
    </source>
</reference>
<accession>A0A7I7XDP5</accession>
<dbReference type="Pfam" id="PF00221">
    <property type="entry name" value="Lyase_aromatic"/>
    <property type="match status" value="1"/>
</dbReference>
<dbReference type="EMBL" id="AP022610">
    <property type="protein sequence ID" value="BBZ27535.1"/>
    <property type="molecule type" value="Genomic_DNA"/>
</dbReference>
<proteinExistence type="predicted"/>
<dbReference type="InterPro" id="IPR024083">
    <property type="entry name" value="Fumarase/histidase_N"/>
</dbReference>
<dbReference type="AlphaFoldDB" id="A0A7I7XDP5"/>
<keyword evidence="3" id="KW-1185">Reference proteome</keyword>
<evidence type="ECO:0000256" key="1">
    <source>
        <dbReference type="ARBA" id="ARBA00023239"/>
    </source>
</evidence>
<dbReference type="InterPro" id="IPR001106">
    <property type="entry name" value="Aromatic_Lyase"/>
</dbReference>
<dbReference type="Gene3D" id="1.10.275.10">
    <property type="entry name" value="Fumarase/aspartase (N-terminal domain)"/>
    <property type="match status" value="1"/>
</dbReference>
<dbReference type="PANTHER" id="PTHR10362">
    <property type="entry name" value="HISTIDINE AMMONIA-LYASE"/>
    <property type="match status" value="1"/>
</dbReference>
<organism evidence="2 3">
    <name type="scientific">Mycolicibacterium madagascariense</name>
    <dbReference type="NCBI Taxonomy" id="212765"/>
    <lineage>
        <taxon>Bacteria</taxon>
        <taxon>Bacillati</taxon>
        <taxon>Actinomycetota</taxon>
        <taxon>Actinomycetes</taxon>
        <taxon>Mycobacteriales</taxon>
        <taxon>Mycobacteriaceae</taxon>
        <taxon>Mycolicibacterium</taxon>
    </lineage>
</organism>
<sequence length="574" mass="59942">MSVRRASGASRLLIGAVAVVLVAAAMGPGAGAPVTQAARIPCEHGGAPVTLDGAHLTIADVVAIGRGGACVDMPASAMQRVQQSFDVLLEAAREDKPIYGLTRGVGENKDKTVFPGGQITDEGRSLSEAFNANLLRVQATATGPPARVEIVRAAMAIRLNAMLVGHTGVRGVVVQGLVDFLNRGITPVVPTQGTVGEADIDLLAHVGLALMGEGDVSYRGRTVPAATALRDEGLRPVTPFGKDALSTFSSNAYSAAVAVFSTYDAGTVLARARQVFALSMEGLNGNVAPFLAEVQQVRAFPGQAAAAAAVRDELRGSFLYSVDPARALQDPLSYRTFSQVSGSAEDDLARLVNLLQTQLNSADDNPTVLIGAVPPPDAASQERAYYVDGNGVRGAVIPTANFEPLAWVLQLESLSAALAHVSSTATERILRLGTPEFTHLSRFLTANPSMIGYAAIQKIPADLSARNRRLAEGASLDVIPVAGDIEDTSTNAAAAATNLGDIADNTFAILAVELMHAAQAVDLRLRTNGALPLGRGTRPFFEAYRRVVPFLDADRNLSPDVARSVAFLQGPDDT</sequence>
<dbReference type="Gene3D" id="1.20.200.10">
    <property type="entry name" value="Fumarase/aspartase (Central domain)"/>
    <property type="match status" value="1"/>
</dbReference>
<dbReference type="KEGG" id="mmag:MMAD_18300"/>
<dbReference type="SUPFAM" id="SSF48557">
    <property type="entry name" value="L-aspartase-like"/>
    <property type="match status" value="1"/>
</dbReference>
<name>A0A7I7XDP5_9MYCO</name>
<dbReference type="CDD" id="cd00332">
    <property type="entry name" value="PAL-HAL"/>
    <property type="match status" value="1"/>
</dbReference>
<dbReference type="RefSeq" id="WP_163735517.1">
    <property type="nucleotide sequence ID" value="NZ_AP022610.1"/>
</dbReference>
<dbReference type="Proteomes" id="UP000466517">
    <property type="component" value="Chromosome"/>
</dbReference>